<evidence type="ECO:0000313" key="4">
    <source>
        <dbReference type="Proteomes" id="UP001320876"/>
    </source>
</evidence>
<dbReference type="InterPro" id="IPR027291">
    <property type="entry name" value="Glyco_hydro_38_N_sf"/>
</dbReference>
<dbReference type="CDD" id="cd10791">
    <property type="entry name" value="GH38N_AMII_like_1"/>
    <property type="match status" value="1"/>
</dbReference>
<dbReference type="EMBL" id="JAPDDT010000004">
    <property type="protein sequence ID" value="MCW1923141.1"/>
    <property type="molecule type" value="Genomic_DNA"/>
</dbReference>
<evidence type="ECO:0000256" key="1">
    <source>
        <dbReference type="SAM" id="MobiDB-lite"/>
    </source>
</evidence>
<dbReference type="PROSITE" id="PS50022">
    <property type="entry name" value="FA58C_3"/>
    <property type="match status" value="1"/>
</dbReference>
<name>A0ABT3GI10_9BACT</name>
<dbReference type="SUPFAM" id="SSF88713">
    <property type="entry name" value="Glycoside hydrolase/deacetylase"/>
    <property type="match status" value="1"/>
</dbReference>
<feature type="region of interest" description="Disordered" evidence="1">
    <location>
        <begin position="642"/>
        <end position="661"/>
    </location>
</feature>
<dbReference type="Gene3D" id="3.20.110.10">
    <property type="entry name" value="Glycoside hydrolase 38, N terminal domain"/>
    <property type="match status" value="1"/>
</dbReference>
<dbReference type="SUPFAM" id="SSF49785">
    <property type="entry name" value="Galactose-binding domain-like"/>
    <property type="match status" value="1"/>
</dbReference>
<evidence type="ECO:0000259" key="2">
    <source>
        <dbReference type="PROSITE" id="PS50022"/>
    </source>
</evidence>
<organism evidence="3 4">
    <name type="scientific">Luteolibacter arcticus</name>
    <dbReference type="NCBI Taxonomy" id="1581411"/>
    <lineage>
        <taxon>Bacteria</taxon>
        <taxon>Pseudomonadati</taxon>
        <taxon>Verrucomicrobiota</taxon>
        <taxon>Verrucomicrobiia</taxon>
        <taxon>Verrucomicrobiales</taxon>
        <taxon>Verrucomicrobiaceae</taxon>
        <taxon>Luteolibacter</taxon>
    </lineage>
</organism>
<dbReference type="InterPro" id="IPR000602">
    <property type="entry name" value="Glyco_hydro_38_N"/>
</dbReference>
<dbReference type="RefSeq" id="WP_264487248.1">
    <property type="nucleotide sequence ID" value="NZ_JAPDDT010000004.1"/>
</dbReference>
<keyword evidence="4" id="KW-1185">Reference proteome</keyword>
<dbReference type="Pfam" id="PF01074">
    <property type="entry name" value="Glyco_hydro_38N"/>
    <property type="match status" value="1"/>
</dbReference>
<sequence>MILAHPMESSVPLILRQVIMAIILVLPVSVGSRATAATITPISVTASSEFSASQGAANLINGSGLSGSGPIQSQTHNNAGSATSMWHSNGSVVADSWLVFDLGAEFSLSGIDIWQMNQAGQLGRGIKTFAIYTSSNALGPITDFAGNFTLNQGGGTASEAAKNLPLSLSGVRRVKFVIANCWSGLASDYVGLSEVRFQGTGPALLVTSFKQSRFLVQSNEALLNSTTFNLAASGDITNGLFRIGDSPAVPVNLTSAQTVTAMAPDVSVSSVVLATVTVDGQVVASQSIVIQPVRHLTIYVLPHSHVDIGYTDLQNITIDKQVNNLVQGIQYAQQTAAYPPGARFIWNLEGTFPAELYLERFDAQARANFLAAVENGQVEVNGMYINALTGLCRPEELLRLFRHGTQLADLTGVPVESAMLSDVPDLTWGSVTAMAQAGIKYLSTGPNYFDRIGYVLQDWQNKPFYWLGPDGHSKVLVWMCFQGYGMAHIYGALGETVINDVMVSLEQAENPYDVAYIRWAGHGDNAVPEPEICDAVRDWNAQYAYPKLIISGTTEAFRALEQRHGDSLPVVTGDWTPPLGGWQWLVRTRNRNEPEELGPARTGRGSVCHGQPRRIFRHGLRCRVVQRFAIFRTHLGRMEQRQRAGQPVRVGSMGVQAELRD</sequence>
<dbReference type="InterPro" id="IPR011330">
    <property type="entry name" value="Glyco_hydro/deAcase_b/a-brl"/>
</dbReference>
<dbReference type="Proteomes" id="UP001320876">
    <property type="component" value="Unassembled WGS sequence"/>
</dbReference>
<proteinExistence type="predicted"/>
<comment type="caution">
    <text evidence="3">The sequence shown here is derived from an EMBL/GenBank/DDBJ whole genome shotgun (WGS) entry which is preliminary data.</text>
</comment>
<dbReference type="InterPro" id="IPR008979">
    <property type="entry name" value="Galactose-bd-like_sf"/>
</dbReference>
<gene>
    <name evidence="3" type="ORF">OKA05_11305</name>
</gene>
<dbReference type="Gene3D" id="2.60.120.260">
    <property type="entry name" value="Galactose-binding domain-like"/>
    <property type="match status" value="1"/>
</dbReference>
<evidence type="ECO:0000313" key="3">
    <source>
        <dbReference type="EMBL" id="MCW1923141.1"/>
    </source>
</evidence>
<accession>A0ABT3GI10</accession>
<dbReference type="InterPro" id="IPR000421">
    <property type="entry name" value="FA58C"/>
</dbReference>
<protein>
    <recommendedName>
        <fullName evidence="2">F5/8 type C domain-containing protein</fullName>
    </recommendedName>
</protein>
<feature type="domain" description="F5/8 type C" evidence="2">
    <location>
        <begin position="45"/>
        <end position="144"/>
    </location>
</feature>
<reference evidence="3 4" key="1">
    <citation type="submission" date="2022-10" db="EMBL/GenBank/DDBJ databases">
        <title>Luteolibacter arcticus strain CCTCC AB 2014275, whole genome shotgun sequencing project.</title>
        <authorList>
            <person name="Zhao G."/>
            <person name="Shen L."/>
        </authorList>
    </citation>
    <scope>NUCLEOTIDE SEQUENCE [LARGE SCALE GENOMIC DNA]</scope>
    <source>
        <strain evidence="3 4">CCTCC AB 2014275</strain>
    </source>
</reference>